<dbReference type="PIRSF" id="PIRSF038928">
    <property type="entry name" value="Catalase_clade1-3"/>
    <property type="match status" value="1"/>
</dbReference>
<dbReference type="PROSITE" id="PS51257">
    <property type="entry name" value="PROKAR_LIPOPROTEIN"/>
    <property type="match status" value="1"/>
</dbReference>
<evidence type="ECO:0000256" key="4">
    <source>
        <dbReference type="ARBA" id="ARBA00022723"/>
    </source>
</evidence>
<evidence type="ECO:0000259" key="11">
    <source>
        <dbReference type="SMART" id="SM01060"/>
    </source>
</evidence>
<dbReference type="EMBL" id="LWDG02000178">
    <property type="protein sequence ID" value="KAE8268049.1"/>
    <property type="molecule type" value="Genomic_DNA"/>
</dbReference>
<name>A0A8X7T4E8_9BASI</name>
<evidence type="ECO:0000256" key="9">
    <source>
        <dbReference type="PIRSR" id="PIRSR038928-2"/>
    </source>
</evidence>
<keyword evidence="10" id="KW-0732">Signal</keyword>
<keyword evidence="4 9" id="KW-0479">Metal-binding</keyword>
<dbReference type="Pfam" id="PF00199">
    <property type="entry name" value="Catalase"/>
    <property type="match status" value="1"/>
</dbReference>
<dbReference type="InterPro" id="IPR011614">
    <property type="entry name" value="Catalase_core"/>
</dbReference>
<feature type="chain" id="PRO_5036498010" description="Catalase core domain-containing protein" evidence="10">
    <location>
        <begin position="21"/>
        <end position="539"/>
    </location>
</feature>
<keyword evidence="2" id="KW-0575">Peroxidase</keyword>
<dbReference type="InterPro" id="IPR020835">
    <property type="entry name" value="Catalase_sf"/>
</dbReference>
<evidence type="ECO:0000256" key="1">
    <source>
        <dbReference type="ARBA" id="ARBA00005329"/>
    </source>
</evidence>
<dbReference type="Pfam" id="PF06628">
    <property type="entry name" value="Catalase-rel"/>
    <property type="match status" value="1"/>
</dbReference>
<dbReference type="SUPFAM" id="SSF56634">
    <property type="entry name" value="Heme-dependent catalase-like"/>
    <property type="match status" value="1"/>
</dbReference>
<dbReference type="GO" id="GO:0042744">
    <property type="term" value="P:hydrogen peroxide catabolic process"/>
    <property type="evidence" value="ECO:0007669"/>
    <property type="project" value="UniProtKB-KW"/>
</dbReference>
<dbReference type="PANTHER" id="PTHR11465">
    <property type="entry name" value="CATALASE"/>
    <property type="match status" value="1"/>
</dbReference>
<sequence>MRINAQLLLLLSSTLACATAAPEGGLSRLRGIAQRASQGTFDWFTGPRVQEDASTKPSSQLTYTTENGREWFQPQGAQRVGKRGPLLLQDTHLLDSLAHFVRERIPERVVHARGMGAHGIMEITTDFASKYSMADVFKKGTKSPVTIRFSTVGGGRGSADTARDPRGFAIKIRTKKGILDFVFNNTPVFFIRDPTRFRTFIHTQKTDPSTNTNSKDAFWDYLSSNGESMLQVMRLMSDLGTPASVRHMSGWSGHTYRLIDENGKWVYTRVLLETDQGVKNFTAAEAAIASQTPENATMDLYNAIAQGQFPSWTIKFQIMTKEDAAKYRYDILDLTKDWLDVPYHEVGKITLNQNPINYFAEIEQAHFSPSNMVDGWGPSNDPVLQARLWSYNDAGRHRLGPNYLQIPVNCPLNAVANFERDGWGAVLGNSGNRPNYLSTQDPINVISRPKWIIDDDDLESTTNYWSSQINETIDYEQPKIFVEKTMSEQDRKNLISNCISSLAQVKDQRIVENTLQVFSKISDELATGVRKGLNGTSSA</sequence>
<evidence type="ECO:0000313" key="13">
    <source>
        <dbReference type="Proteomes" id="UP000078113"/>
    </source>
</evidence>
<feature type="domain" description="Catalase core" evidence="11">
    <location>
        <begin position="64"/>
        <end position="444"/>
    </location>
</feature>
<comment type="similarity">
    <text evidence="1">Belongs to the catalase family.</text>
</comment>
<dbReference type="SMART" id="SM01060">
    <property type="entry name" value="Catalase"/>
    <property type="match status" value="1"/>
</dbReference>
<keyword evidence="7" id="KW-0376">Hydrogen peroxide</keyword>
<evidence type="ECO:0000256" key="2">
    <source>
        <dbReference type="ARBA" id="ARBA00022559"/>
    </source>
</evidence>
<reference evidence="12" key="2">
    <citation type="journal article" date="2019" name="IMA Fungus">
        <title>Genome sequencing and comparison of five Tilletia species to identify candidate genes for the detection of regulated species infecting wheat.</title>
        <authorList>
            <person name="Nguyen H.D.T."/>
            <person name="Sultana T."/>
            <person name="Kesanakurti P."/>
            <person name="Hambleton S."/>
        </authorList>
    </citation>
    <scope>NUCLEOTIDE SEQUENCE</scope>
    <source>
        <strain evidence="12">DAOMC 236422</strain>
    </source>
</reference>
<dbReference type="GO" id="GO:0004096">
    <property type="term" value="F:catalase activity"/>
    <property type="evidence" value="ECO:0007669"/>
    <property type="project" value="UniProtKB-EC"/>
</dbReference>
<dbReference type="GO" id="GO:0020037">
    <property type="term" value="F:heme binding"/>
    <property type="evidence" value="ECO:0007669"/>
    <property type="project" value="InterPro"/>
</dbReference>
<evidence type="ECO:0000256" key="7">
    <source>
        <dbReference type="ARBA" id="ARBA00023324"/>
    </source>
</evidence>
<keyword evidence="6 9" id="KW-0408">Iron</keyword>
<dbReference type="PROSITE" id="PS51402">
    <property type="entry name" value="CATALASE_3"/>
    <property type="match status" value="1"/>
</dbReference>
<keyword evidence="3 9" id="KW-0349">Heme</keyword>
<accession>A0A8X7T4E8</accession>
<dbReference type="PRINTS" id="PR00067">
    <property type="entry name" value="CATALASE"/>
</dbReference>
<evidence type="ECO:0000256" key="3">
    <source>
        <dbReference type="ARBA" id="ARBA00022617"/>
    </source>
</evidence>
<evidence type="ECO:0000256" key="5">
    <source>
        <dbReference type="ARBA" id="ARBA00023002"/>
    </source>
</evidence>
<keyword evidence="13" id="KW-1185">Reference proteome</keyword>
<dbReference type="InterPro" id="IPR018028">
    <property type="entry name" value="Catalase"/>
</dbReference>
<feature type="active site" evidence="8">
    <location>
        <position position="111"/>
    </location>
</feature>
<evidence type="ECO:0000256" key="10">
    <source>
        <dbReference type="SAM" id="SignalP"/>
    </source>
</evidence>
<dbReference type="GO" id="GO:0005739">
    <property type="term" value="C:mitochondrion"/>
    <property type="evidence" value="ECO:0007669"/>
    <property type="project" value="TreeGrafter"/>
</dbReference>
<comment type="cofactor">
    <cofactor evidence="9">
        <name>heme</name>
        <dbReference type="ChEBI" id="CHEBI:30413"/>
    </cofactor>
</comment>
<proteinExistence type="inferred from homology"/>
<feature type="active site" evidence="8">
    <location>
        <position position="184"/>
    </location>
</feature>
<dbReference type="GO" id="GO:0042542">
    <property type="term" value="P:response to hydrogen peroxide"/>
    <property type="evidence" value="ECO:0007669"/>
    <property type="project" value="TreeGrafter"/>
</dbReference>
<evidence type="ECO:0000256" key="8">
    <source>
        <dbReference type="PIRSR" id="PIRSR038928-1"/>
    </source>
</evidence>
<dbReference type="Proteomes" id="UP000078113">
    <property type="component" value="Unassembled WGS sequence"/>
</dbReference>
<reference evidence="12" key="1">
    <citation type="submission" date="2016-04" db="EMBL/GenBank/DDBJ databases">
        <authorList>
            <person name="Nguyen H.D."/>
            <person name="Samba Siva P."/>
            <person name="Cullis J."/>
            <person name="Levesque C.A."/>
            <person name="Hambleton S."/>
        </authorList>
    </citation>
    <scope>NUCLEOTIDE SEQUENCE</scope>
    <source>
        <strain evidence="12">DAOMC 236422</strain>
    </source>
</reference>
<feature type="signal peptide" evidence="10">
    <location>
        <begin position="1"/>
        <end position="20"/>
    </location>
</feature>
<dbReference type="GO" id="GO:0046872">
    <property type="term" value="F:metal ion binding"/>
    <property type="evidence" value="ECO:0007669"/>
    <property type="project" value="UniProtKB-KW"/>
</dbReference>
<comment type="caution">
    <text evidence="12">The sequence shown here is derived from an EMBL/GenBank/DDBJ whole genome shotgun (WGS) entry which is preliminary data.</text>
</comment>
<gene>
    <name evidence="12" type="ORF">A4X09_0g4295</name>
</gene>
<dbReference type="Gene3D" id="2.40.180.10">
    <property type="entry name" value="Catalase core domain"/>
    <property type="match status" value="1"/>
</dbReference>
<organism evidence="12 13">
    <name type="scientific">Tilletia walkeri</name>
    <dbReference type="NCBI Taxonomy" id="117179"/>
    <lineage>
        <taxon>Eukaryota</taxon>
        <taxon>Fungi</taxon>
        <taxon>Dikarya</taxon>
        <taxon>Basidiomycota</taxon>
        <taxon>Ustilaginomycotina</taxon>
        <taxon>Exobasidiomycetes</taxon>
        <taxon>Tilletiales</taxon>
        <taxon>Tilletiaceae</taxon>
        <taxon>Tilletia</taxon>
    </lineage>
</organism>
<evidence type="ECO:0000313" key="12">
    <source>
        <dbReference type="EMBL" id="KAE8268049.1"/>
    </source>
</evidence>
<dbReference type="GO" id="GO:0005777">
    <property type="term" value="C:peroxisome"/>
    <property type="evidence" value="ECO:0007669"/>
    <property type="project" value="TreeGrafter"/>
</dbReference>
<feature type="binding site" description="axial binding residue" evidence="9">
    <location>
        <position position="391"/>
    </location>
    <ligand>
        <name>heme</name>
        <dbReference type="ChEBI" id="CHEBI:30413"/>
    </ligand>
    <ligandPart>
        <name>Fe</name>
        <dbReference type="ChEBI" id="CHEBI:18248"/>
    </ligandPart>
</feature>
<protein>
    <recommendedName>
        <fullName evidence="11">Catalase core domain-containing protein</fullName>
    </recommendedName>
</protein>
<dbReference type="InterPro" id="IPR010582">
    <property type="entry name" value="Catalase_immune_responsive"/>
</dbReference>
<evidence type="ECO:0000256" key="6">
    <source>
        <dbReference type="ARBA" id="ARBA00023004"/>
    </source>
</evidence>
<keyword evidence="5" id="KW-0560">Oxidoreductase</keyword>
<dbReference type="AlphaFoldDB" id="A0A8X7T4E8"/>
<dbReference type="PANTHER" id="PTHR11465:SF9">
    <property type="entry name" value="CATALASE"/>
    <property type="match status" value="1"/>
</dbReference>
<dbReference type="InterPro" id="IPR024711">
    <property type="entry name" value="Catalase_clade1/3"/>
</dbReference>